<gene>
    <name evidence="2" type="ORF">RDB_LOCUS89494</name>
</gene>
<dbReference type="Proteomes" id="UP000663888">
    <property type="component" value="Unassembled WGS sequence"/>
</dbReference>
<feature type="chain" id="PRO_5034654336" evidence="1">
    <location>
        <begin position="22"/>
        <end position="239"/>
    </location>
</feature>
<dbReference type="EMBL" id="CAJMWX010001052">
    <property type="protein sequence ID" value="CAE6461200.1"/>
    <property type="molecule type" value="Genomic_DNA"/>
</dbReference>
<evidence type="ECO:0000313" key="3">
    <source>
        <dbReference type="Proteomes" id="UP000663888"/>
    </source>
</evidence>
<proteinExistence type="predicted"/>
<protein>
    <submittedName>
        <fullName evidence="2">Uncharacterized protein</fullName>
    </submittedName>
</protein>
<evidence type="ECO:0000256" key="1">
    <source>
        <dbReference type="SAM" id="SignalP"/>
    </source>
</evidence>
<name>A0A8H3GQG6_9AGAM</name>
<reference evidence="2" key="1">
    <citation type="submission" date="2021-01" db="EMBL/GenBank/DDBJ databases">
        <authorList>
            <person name="Kaushik A."/>
        </authorList>
    </citation>
    <scope>NUCLEOTIDE SEQUENCE</scope>
    <source>
        <strain evidence="2">AG4-R118</strain>
    </source>
</reference>
<comment type="caution">
    <text evidence="2">The sequence shown here is derived from an EMBL/GenBank/DDBJ whole genome shotgun (WGS) entry which is preliminary data.</text>
</comment>
<organism evidence="2 3">
    <name type="scientific">Rhizoctonia solani</name>
    <dbReference type="NCBI Taxonomy" id="456999"/>
    <lineage>
        <taxon>Eukaryota</taxon>
        <taxon>Fungi</taxon>
        <taxon>Dikarya</taxon>
        <taxon>Basidiomycota</taxon>
        <taxon>Agaricomycotina</taxon>
        <taxon>Agaricomycetes</taxon>
        <taxon>Cantharellales</taxon>
        <taxon>Ceratobasidiaceae</taxon>
        <taxon>Rhizoctonia</taxon>
    </lineage>
</organism>
<sequence length="239" mass="24451">MSVSRLLSMFALAILGASAQAQSNGTDVPFGLQSPGQLVQCKNTTLVWQGGKSPYKVTISPVCGADKNASEETHSVLAPGSTSIELPIRFAKDTPLIVSITDSANMQATAPQTVVISGDSDDSCTTQTTCNDATQAPNAPVAVANPSEQPSSTGFPTDHLITTNPSATSAQAQSMTDASSSGSTMVVLYSYVSQTPTPSASAESSTQGQPNAAISTSKFSTFVVMGFALFVGANLAFTP</sequence>
<feature type="signal peptide" evidence="1">
    <location>
        <begin position="1"/>
        <end position="21"/>
    </location>
</feature>
<keyword evidence="1" id="KW-0732">Signal</keyword>
<evidence type="ECO:0000313" key="2">
    <source>
        <dbReference type="EMBL" id="CAE6461200.1"/>
    </source>
</evidence>
<accession>A0A8H3GQG6</accession>
<dbReference type="AlphaFoldDB" id="A0A8H3GQG6"/>